<organism evidence="4 5">
    <name type="scientific">Rhynchospora breviuscula</name>
    <dbReference type="NCBI Taxonomy" id="2022672"/>
    <lineage>
        <taxon>Eukaryota</taxon>
        <taxon>Viridiplantae</taxon>
        <taxon>Streptophyta</taxon>
        <taxon>Embryophyta</taxon>
        <taxon>Tracheophyta</taxon>
        <taxon>Spermatophyta</taxon>
        <taxon>Magnoliopsida</taxon>
        <taxon>Liliopsida</taxon>
        <taxon>Poales</taxon>
        <taxon>Cyperaceae</taxon>
        <taxon>Cyperoideae</taxon>
        <taxon>Rhynchosporeae</taxon>
        <taxon>Rhynchospora</taxon>
    </lineage>
</organism>
<sequence length="328" mass="36934">MSELASASASASDAWSALLTWLSLLLRNLLHVIGLGGTYSYWAWVPSHLLFNFKPLPSQAESEAEAEAESEAESESERENLSVLTSTSRPPLPVSSTLHRLTVVLDLDETLVCAYDTSTLTQPISPSLNSFQFHFFSSTKQLHATPKLNHVTVFERPGLHHFLQELSKFAHLVLFTAALQGFNSSLFYLFLPLLRCVVPNYNFFSGYARPLVDRIDVHHRFKLRLYRPATVTTEYREHVKDLTCISNDLSRVVIVDNNPFSFLLQPLNGIPCVPFSPSQPSDDQLLSVLLPLLKELSIHRDVRPLLNCIFQMPDWFQKHGIPPPPPSS</sequence>
<evidence type="ECO:0000313" key="5">
    <source>
        <dbReference type="Proteomes" id="UP001151287"/>
    </source>
</evidence>
<dbReference type="EMBL" id="JAMQYH010000005">
    <property type="protein sequence ID" value="KAJ1688526.1"/>
    <property type="molecule type" value="Genomic_DNA"/>
</dbReference>
<accession>A0A9Q0HJH7</accession>
<proteinExistence type="inferred from homology"/>
<evidence type="ECO:0000256" key="1">
    <source>
        <dbReference type="RuleBase" id="RU365079"/>
    </source>
</evidence>
<dbReference type="InterPro" id="IPR004274">
    <property type="entry name" value="FCP1_dom"/>
</dbReference>
<dbReference type="GO" id="GO:0005744">
    <property type="term" value="C:TIM23 mitochondrial import inner membrane translocase complex"/>
    <property type="evidence" value="ECO:0007669"/>
    <property type="project" value="UniProtKB-UniRule"/>
</dbReference>
<feature type="compositionally biased region" description="Acidic residues" evidence="2">
    <location>
        <begin position="62"/>
        <end position="74"/>
    </location>
</feature>
<keyword evidence="1" id="KW-0813">Transport</keyword>
<reference evidence="4" key="1">
    <citation type="journal article" date="2022" name="Cell">
        <title>Repeat-based holocentromeres influence genome architecture and karyotype evolution.</title>
        <authorList>
            <person name="Hofstatter P.G."/>
            <person name="Thangavel G."/>
            <person name="Lux T."/>
            <person name="Neumann P."/>
            <person name="Vondrak T."/>
            <person name="Novak P."/>
            <person name="Zhang M."/>
            <person name="Costa L."/>
            <person name="Castellani M."/>
            <person name="Scott A."/>
            <person name="Toegelov H."/>
            <person name="Fuchs J."/>
            <person name="Mata-Sucre Y."/>
            <person name="Dias Y."/>
            <person name="Vanzela A.L.L."/>
            <person name="Huettel B."/>
            <person name="Almeida C.C.S."/>
            <person name="Simkova H."/>
            <person name="Souza G."/>
            <person name="Pedrosa-Harand A."/>
            <person name="Macas J."/>
            <person name="Mayer K.F.X."/>
            <person name="Houben A."/>
            <person name="Marques A."/>
        </authorList>
    </citation>
    <scope>NUCLEOTIDE SEQUENCE</scope>
    <source>
        <strain evidence="4">RhyBre1mFocal</strain>
    </source>
</reference>
<protein>
    <recommendedName>
        <fullName evidence="1">Mitochondrial import inner membrane translocase subunit TIM50</fullName>
    </recommendedName>
</protein>
<comment type="function">
    <text evidence="1">Essential component of the TIM23 complex, a complex that mediates the translocation of transit peptide-containing proteins across the mitochondrial inner membrane.</text>
</comment>
<dbReference type="AlphaFoldDB" id="A0A9Q0HJH7"/>
<comment type="similarity">
    <text evidence="1">Belongs to the TIM50 family.</text>
</comment>
<dbReference type="SMART" id="SM00577">
    <property type="entry name" value="CPDc"/>
    <property type="match status" value="1"/>
</dbReference>
<evidence type="ECO:0000259" key="3">
    <source>
        <dbReference type="PROSITE" id="PS50969"/>
    </source>
</evidence>
<keyword evidence="1" id="KW-0653">Protein transport</keyword>
<dbReference type="Gene3D" id="3.40.50.1000">
    <property type="entry name" value="HAD superfamily/HAD-like"/>
    <property type="match status" value="1"/>
</dbReference>
<dbReference type="PANTHER" id="PTHR12210">
    <property type="entry name" value="DULLARD PROTEIN PHOSPHATASE"/>
    <property type="match status" value="1"/>
</dbReference>
<dbReference type="Pfam" id="PF03031">
    <property type="entry name" value="NIF"/>
    <property type="match status" value="2"/>
</dbReference>
<name>A0A9Q0HJH7_9POAL</name>
<dbReference type="InterPro" id="IPR023214">
    <property type="entry name" value="HAD_sf"/>
</dbReference>
<dbReference type="InterPro" id="IPR036412">
    <property type="entry name" value="HAD-like_sf"/>
</dbReference>
<evidence type="ECO:0000256" key="2">
    <source>
        <dbReference type="SAM" id="MobiDB-lite"/>
    </source>
</evidence>
<keyword evidence="1" id="KW-0496">Mitochondrion</keyword>
<dbReference type="CDD" id="cd07521">
    <property type="entry name" value="HAD_FCP1-like"/>
    <property type="match status" value="1"/>
</dbReference>
<dbReference type="InterPro" id="IPR050365">
    <property type="entry name" value="TIM50"/>
</dbReference>
<dbReference type="SUPFAM" id="SSF56784">
    <property type="entry name" value="HAD-like"/>
    <property type="match status" value="1"/>
</dbReference>
<feature type="region of interest" description="Disordered" evidence="2">
    <location>
        <begin position="61"/>
        <end position="90"/>
    </location>
</feature>
<comment type="subunit">
    <text evidence="1">Component of the TIM23 complex.</text>
</comment>
<keyword evidence="5" id="KW-1185">Reference proteome</keyword>
<feature type="domain" description="FCP1 homology" evidence="3">
    <location>
        <begin position="96"/>
        <end position="296"/>
    </location>
</feature>
<evidence type="ECO:0000313" key="4">
    <source>
        <dbReference type="EMBL" id="KAJ1688526.1"/>
    </source>
</evidence>
<dbReference type="OrthoDB" id="277011at2759"/>
<dbReference type="Proteomes" id="UP001151287">
    <property type="component" value="Unassembled WGS sequence"/>
</dbReference>
<keyword evidence="1" id="KW-0809">Transit peptide</keyword>
<dbReference type="PROSITE" id="PS50969">
    <property type="entry name" value="FCP1"/>
    <property type="match status" value="1"/>
</dbReference>
<keyword evidence="1" id="KW-0811">Translocation</keyword>
<gene>
    <name evidence="4" type="ORF">LUZ63_019916</name>
</gene>
<comment type="subcellular location">
    <subcellularLocation>
        <location evidence="1">Mitochondrion inner membrane</location>
        <topology evidence="1">Single-pass membrane protein</topology>
    </subcellularLocation>
</comment>
<comment type="caution">
    <text evidence="4">The sequence shown here is derived from an EMBL/GenBank/DDBJ whole genome shotgun (WGS) entry which is preliminary data.</text>
</comment>
<dbReference type="GO" id="GO:0015031">
    <property type="term" value="P:protein transport"/>
    <property type="evidence" value="ECO:0007669"/>
    <property type="project" value="UniProtKB-KW"/>
</dbReference>